<name>A0A8S1HEE8_9PELO</name>
<accession>A0A8S1HEE8</accession>
<dbReference type="EMBL" id="CAJGYM010000048">
    <property type="protein sequence ID" value="CAD6194873.1"/>
    <property type="molecule type" value="Genomic_DNA"/>
</dbReference>
<dbReference type="InterPro" id="IPR011009">
    <property type="entry name" value="Kinase-like_dom_sf"/>
</dbReference>
<dbReference type="SUPFAM" id="SSF56112">
    <property type="entry name" value="Protein kinase-like (PK-like)"/>
    <property type="match status" value="1"/>
</dbReference>
<evidence type="ECO:0008006" key="3">
    <source>
        <dbReference type="Google" id="ProtNLM"/>
    </source>
</evidence>
<organism evidence="1 2">
    <name type="scientific">Caenorhabditis auriculariae</name>
    <dbReference type="NCBI Taxonomy" id="2777116"/>
    <lineage>
        <taxon>Eukaryota</taxon>
        <taxon>Metazoa</taxon>
        <taxon>Ecdysozoa</taxon>
        <taxon>Nematoda</taxon>
        <taxon>Chromadorea</taxon>
        <taxon>Rhabditida</taxon>
        <taxon>Rhabditina</taxon>
        <taxon>Rhabditomorpha</taxon>
        <taxon>Rhabditoidea</taxon>
        <taxon>Rhabditidae</taxon>
        <taxon>Peloderinae</taxon>
        <taxon>Caenorhabditis</taxon>
    </lineage>
</organism>
<sequence length="201" mass="21752">MKICVSNSGQQKLPFSAIDSPAEGSAASIWRASFFKATCPFVAPRLLLGLVRDVEEDHSLLASSSLSSILRGTRGHLNNFIDSVSQWLVPSSARDDDIVSLDSCQSAFSPVHSSDLLMDLPSSHVPDSYYTVTIGEAQLVILKRYQNLRLIGSGAQGIVCSALDTVRNQQVAIKKLSRPFQNVTHAKRGLPGAEADEPRQS</sequence>
<evidence type="ECO:0000313" key="1">
    <source>
        <dbReference type="EMBL" id="CAD6194873.1"/>
    </source>
</evidence>
<dbReference type="Gene3D" id="3.30.200.20">
    <property type="entry name" value="Phosphorylase Kinase, domain 1"/>
    <property type="match status" value="1"/>
</dbReference>
<protein>
    <recommendedName>
        <fullName evidence="3">Protein kinase domain-containing protein</fullName>
    </recommendedName>
</protein>
<evidence type="ECO:0000313" key="2">
    <source>
        <dbReference type="Proteomes" id="UP000835052"/>
    </source>
</evidence>
<proteinExistence type="predicted"/>
<dbReference type="AlphaFoldDB" id="A0A8S1HEE8"/>
<dbReference type="Proteomes" id="UP000835052">
    <property type="component" value="Unassembled WGS sequence"/>
</dbReference>
<comment type="caution">
    <text evidence="1">The sequence shown here is derived from an EMBL/GenBank/DDBJ whole genome shotgun (WGS) entry which is preliminary data.</text>
</comment>
<dbReference type="OrthoDB" id="192887at2759"/>
<reference evidence="1" key="1">
    <citation type="submission" date="2020-10" db="EMBL/GenBank/DDBJ databases">
        <authorList>
            <person name="Kikuchi T."/>
        </authorList>
    </citation>
    <scope>NUCLEOTIDE SEQUENCE</scope>
    <source>
        <strain evidence="1">NKZ352</strain>
    </source>
</reference>
<gene>
    <name evidence="1" type="ORF">CAUJ_LOCUS10792</name>
</gene>
<keyword evidence="2" id="KW-1185">Reference proteome</keyword>